<evidence type="ECO:0000313" key="2">
    <source>
        <dbReference type="EMBL" id="EAW13708.1"/>
    </source>
</evidence>
<feature type="domain" description="Heterokaryon incompatibility" evidence="1">
    <location>
        <begin position="54"/>
        <end position="186"/>
    </location>
</feature>
<dbReference type="InterPro" id="IPR010730">
    <property type="entry name" value="HET"/>
</dbReference>
<dbReference type="OrthoDB" id="2157530at2759"/>
<evidence type="ECO:0000313" key="3">
    <source>
        <dbReference type="Proteomes" id="UP000006701"/>
    </source>
</evidence>
<keyword evidence="3" id="KW-1185">Reference proteome</keyword>
<dbReference type="PANTHER" id="PTHR24148:SF78">
    <property type="entry name" value="HETEROKARYON INCOMPATIBILITY DOMAIN-CONTAINING PROTEIN"/>
    <property type="match status" value="1"/>
</dbReference>
<dbReference type="InterPro" id="IPR055530">
    <property type="entry name" value="DUF7104"/>
</dbReference>
<dbReference type="EMBL" id="DS027046">
    <property type="protein sequence ID" value="EAW13708.1"/>
    <property type="molecule type" value="Genomic_DNA"/>
</dbReference>
<dbReference type="InterPro" id="IPR011990">
    <property type="entry name" value="TPR-like_helical_dom_sf"/>
</dbReference>
<dbReference type="Pfam" id="PF23397">
    <property type="entry name" value="DUF7104"/>
    <property type="match status" value="10"/>
</dbReference>
<dbReference type="KEGG" id="act:ACLA_044280"/>
<dbReference type="InterPro" id="IPR052895">
    <property type="entry name" value="HetReg/Transcr_Mod"/>
</dbReference>
<dbReference type="AlphaFoldDB" id="A1C8S1"/>
<organism evidence="2 3">
    <name type="scientific">Aspergillus clavatus (strain ATCC 1007 / CBS 513.65 / DSM 816 / NCTC 3887 / NRRL 1 / QM 1276 / 107)</name>
    <dbReference type="NCBI Taxonomy" id="344612"/>
    <lineage>
        <taxon>Eukaryota</taxon>
        <taxon>Fungi</taxon>
        <taxon>Dikarya</taxon>
        <taxon>Ascomycota</taxon>
        <taxon>Pezizomycotina</taxon>
        <taxon>Eurotiomycetes</taxon>
        <taxon>Eurotiomycetidae</taxon>
        <taxon>Eurotiales</taxon>
        <taxon>Aspergillaceae</taxon>
        <taxon>Aspergillus</taxon>
        <taxon>Aspergillus subgen. Fumigati</taxon>
    </lineage>
</organism>
<accession>A1C8S1</accession>
<dbReference type="OMA" id="MRGSIFR"/>
<dbReference type="Gene3D" id="1.20.5.340">
    <property type="match status" value="3"/>
</dbReference>
<dbReference type="VEuPathDB" id="FungiDB:ACLA_044280"/>
<dbReference type="GeneID" id="4707316"/>
<sequence>MEPNPGKYQYRPLSPGPNSIRMLRLLSDPDSTAQIHCQLFNYSLSETRRGTHLYEALSYVWGDTAKPQSIFIDGRSLAVTANLHAALLHLRDPVIDRVMWIDAICINQDDLEERGSQVQLMARIYTKADRVVVWLGQAAEHSDVAMEAIRAAASRENVPKYDVPLGEGIQEVLGRPWFRRIWVLQEVAAARQIRLHCGFAELDGYTFCDGLSLLSQQFAHLLHLHRVVDPVIYLMKGAIFRRKTVQSSGVSRVALNIRPLGELVEMYHGHEATERHDKIFALLGMSSDDPIAAGLLPDYKAPWEETLARLVNFLFGHQIIVHTGADRELAVIQGKGVLIGKVSEVSGNNGEDEQNVKIASTTPSARSIKLSVRRLPNPIRVGDFVTLLTGASKPTIIRPCRDHFAIVRAQISLELQSAASPTLHNFLLIWDWEGFPSPSTEGFEYQRLVGSIPFSDTTYSLGMDRLWHMALVLDEAQEHRMASTRLSGTVTAHIKELGEAHLRTLTCMHKAAVVYIKADELAKVETLFERVIALSMRRQELDQITLSSLSELAVLYVMQGRGREVRRLRWMEKIINLIRNGTQTMDEIMVHATQVLDKESMTLVFDLAGNDIQVTSDMLILIAKDPNGVEIMQLVIDRQGSDIKITDDVVAAAARNSSGGEAIMKLLLDQREDEVRGSENVLIAAAANSISGCEIIRLLLSRKADEIVVTGAVVSEAGQNAAEEFLTLLFSQGYPRVKFTTGAIAQIARHFDHEVMMMLLEREGERLRPTADILVAAAGSHYGRSVLKVLLDNRGNDIQITEDVIVAAIGSRHAESVVQLLLDRKAQEVELSKPVIVAAAKSWSGKKVMKLLLRAKASQVGSAHHIVLEITKHFDVEIMSLVLDAVGGRIEITGGMVSATVGNTSGEEILRLFFHRRRNKVRVSEDAVVQVALSCTHEMMRFLLDRMQDKIEITDQLLIAAARNKHGTAMLRLLLDRADKGNISDELAIAVIRQGADELKLLLDKREQRIHVTEGMLVAAAGHWYAKEMLRLLFDKTPGELEITEKVVIAAAGNKRGKDAMQLLINKVPDSVQLTKNVAAAAARNRHGEDIVHLLRSHDGGMAT</sequence>
<reference evidence="2 3" key="1">
    <citation type="journal article" date="2008" name="PLoS Genet.">
        <title>Genomic islands in the pathogenic filamentous fungus Aspergillus fumigatus.</title>
        <authorList>
            <person name="Fedorova N.D."/>
            <person name="Khaldi N."/>
            <person name="Joardar V.S."/>
            <person name="Maiti R."/>
            <person name="Amedeo P."/>
            <person name="Anderson M.J."/>
            <person name="Crabtree J."/>
            <person name="Silva J.C."/>
            <person name="Badger J.H."/>
            <person name="Albarraq A."/>
            <person name="Angiuoli S."/>
            <person name="Bussey H."/>
            <person name="Bowyer P."/>
            <person name="Cotty P.J."/>
            <person name="Dyer P.S."/>
            <person name="Egan A."/>
            <person name="Galens K."/>
            <person name="Fraser-Liggett C.M."/>
            <person name="Haas B.J."/>
            <person name="Inman J.M."/>
            <person name="Kent R."/>
            <person name="Lemieux S."/>
            <person name="Malavazi I."/>
            <person name="Orvis J."/>
            <person name="Roemer T."/>
            <person name="Ronning C.M."/>
            <person name="Sundaram J.P."/>
            <person name="Sutton G."/>
            <person name="Turner G."/>
            <person name="Venter J.C."/>
            <person name="White O.R."/>
            <person name="Whitty B.R."/>
            <person name="Youngman P."/>
            <person name="Wolfe K.H."/>
            <person name="Goldman G.H."/>
            <person name="Wortman J.R."/>
            <person name="Jiang B."/>
            <person name="Denning D.W."/>
            <person name="Nierman W.C."/>
        </authorList>
    </citation>
    <scope>NUCLEOTIDE SEQUENCE [LARGE SCALE GENOMIC DNA]</scope>
    <source>
        <strain evidence="3">ATCC 1007 / CBS 513.65 / DSM 816 / NCTC 3887 / NRRL 1</strain>
    </source>
</reference>
<dbReference type="HOGENOM" id="CLU_004184_9_2_1"/>
<dbReference type="Proteomes" id="UP000006701">
    <property type="component" value="Unassembled WGS sequence"/>
</dbReference>
<dbReference type="RefSeq" id="XP_001275134.1">
    <property type="nucleotide sequence ID" value="XM_001275133.1"/>
</dbReference>
<gene>
    <name evidence="2" type="ORF">ACLA_044280</name>
</gene>
<evidence type="ECO:0000259" key="1">
    <source>
        <dbReference type="Pfam" id="PF06985"/>
    </source>
</evidence>
<dbReference type="Gene3D" id="1.25.40.10">
    <property type="entry name" value="Tetratricopeptide repeat domain"/>
    <property type="match status" value="1"/>
</dbReference>
<name>A1C8S1_ASPCL</name>
<proteinExistence type="predicted"/>
<dbReference type="PANTHER" id="PTHR24148">
    <property type="entry name" value="ANKYRIN REPEAT DOMAIN-CONTAINING PROTEIN 39 HOMOLOG-RELATED"/>
    <property type="match status" value="1"/>
</dbReference>
<protein>
    <submittedName>
        <fullName evidence="2">HET domain protein</fullName>
    </submittedName>
</protein>
<dbReference type="Pfam" id="PF06985">
    <property type="entry name" value="HET"/>
    <property type="match status" value="1"/>
</dbReference>
<dbReference type="eggNOG" id="ENOG502SJHN">
    <property type="taxonomic scope" value="Eukaryota"/>
</dbReference>